<evidence type="ECO:0000259" key="1">
    <source>
        <dbReference type="Pfam" id="PF12146"/>
    </source>
</evidence>
<keyword evidence="3" id="KW-1185">Reference proteome</keyword>
<sequence length="615" mass="66314">MKPIVFGDRFGWLHAGTGARGIVLCSPYGHEDTWSRKALRTLAEQLCAHGFTVLRFDYIGTGDSADAEESNNIIDAAVDDVCAAVAKLKEDSRITDVTLCGFRLGASFAALAACRSFVNALILLAPIVDGRRYIRELSLLRKTWLDQLPAPIRDAQPDGGELNVLGQIYRAEHVAQLCALDIADAFESRRVPLADRSLILDVTSGASEKLHKTLRRLGSDTECRIFEGYSAFMQQTAFSVMPREALATVVNWASAGSMRQSPSARTPLAAARNAAPSIRTVHSVERPVFYGAPGLFAILCEPRGVDRHDSVLLIANTSANAHVGDSRLSVRIARTLARQGFASLRIDARGFGDSAPLPPDQMPSNPSDAIHSNGIVEDIARAAAWLETQGYADVVSFGVCSGAYATLRAALVEPAITGVIAVNLQRFYVPKGMALSSMNSMAGYASSLSDWSRWRKVFRGERSLTPIARAIIGHAAARLRSRLDNALDLRSDPPANDPRGVVLALQRKGVDTLLVYGELDAGLDQLHAQFGKHGRRLPNGAKVKVEVLAEIDHALLSPHAAAKVIERCEAFMQSRKADTIAAPGNWSHGDRSRAALLSEPVDLSEVGSAQCPTTR</sequence>
<gene>
    <name evidence="2" type="ORF">AWB68_02447</name>
</gene>
<evidence type="ECO:0000313" key="2">
    <source>
        <dbReference type="EMBL" id="SAL49499.1"/>
    </source>
</evidence>
<dbReference type="AlphaFoldDB" id="A0A158HZS7"/>
<dbReference type="InterPro" id="IPR022742">
    <property type="entry name" value="Hydrolase_4"/>
</dbReference>
<feature type="domain" description="Serine aminopeptidase S33" evidence="1">
    <location>
        <begin position="39"/>
        <end position="145"/>
    </location>
</feature>
<proteinExistence type="predicted"/>
<dbReference type="EMBL" id="FCON02000021">
    <property type="protein sequence ID" value="SAL49499.1"/>
    <property type="molecule type" value="Genomic_DNA"/>
</dbReference>
<protein>
    <submittedName>
        <fullName evidence="2">Alpha/beta hydrolase</fullName>
    </submittedName>
</protein>
<keyword evidence="2" id="KW-0378">Hydrolase</keyword>
<name>A0A158HZS7_9BURK</name>
<dbReference type="GO" id="GO:0052689">
    <property type="term" value="F:carboxylic ester hydrolase activity"/>
    <property type="evidence" value="ECO:0007669"/>
    <property type="project" value="TreeGrafter"/>
</dbReference>
<dbReference type="InterPro" id="IPR029058">
    <property type="entry name" value="AB_hydrolase_fold"/>
</dbReference>
<organism evidence="2 3">
    <name type="scientific">Caballeronia choica</name>
    <dbReference type="NCBI Taxonomy" id="326476"/>
    <lineage>
        <taxon>Bacteria</taxon>
        <taxon>Pseudomonadati</taxon>
        <taxon>Pseudomonadota</taxon>
        <taxon>Betaproteobacteria</taxon>
        <taxon>Burkholderiales</taxon>
        <taxon>Burkholderiaceae</taxon>
        <taxon>Caballeronia</taxon>
    </lineage>
</organism>
<comment type="caution">
    <text evidence="2">The sequence shown here is derived from an EMBL/GenBank/DDBJ whole genome shotgun (WGS) entry which is preliminary data.</text>
</comment>
<dbReference type="Proteomes" id="UP000054770">
    <property type="component" value="Unassembled WGS sequence"/>
</dbReference>
<dbReference type="Gene3D" id="3.40.50.1820">
    <property type="entry name" value="alpha/beta hydrolase"/>
    <property type="match status" value="2"/>
</dbReference>
<reference evidence="2" key="1">
    <citation type="submission" date="2016-01" db="EMBL/GenBank/DDBJ databases">
        <authorList>
            <person name="Peeters C."/>
        </authorList>
    </citation>
    <scope>NUCLEOTIDE SEQUENCE [LARGE SCALE GENOMIC DNA]</scope>
    <source>
        <strain evidence="2">LMG 22940</strain>
    </source>
</reference>
<dbReference type="SUPFAM" id="SSF53474">
    <property type="entry name" value="alpha/beta-Hydrolases"/>
    <property type="match status" value="2"/>
</dbReference>
<evidence type="ECO:0000313" key="3">
    <source>
        <dbReference type="Proteomes" id="UP000054770"/>
    </source>
</evidence>
<dbReference type="PANTHER" id="PTHR43265:SF1">
    <property type="entry name" value="ESTERASE ESTD"/>
    <property type="match status" value="1"/>
</dbReference>
<accession>A0A158HZS7</accession>
<dbReference type="InterPro" id="IPR053145">
    <property type="entry name" value="AB_hydrolase_Est10"/>
</dbReference>
<dbReference type="PANTHER" id="PTHR43265">
    <property type="entry name" value="ESTERASE ESTD"/>
    <property type="match status" value="1"/>
</dbReference>
<dbReference type="RefSeq" id="WP_087644609.1">
    <property type="nucleotide sequence ID" value="NZ_FCON02000021.1"/>
</dbReference>
<dbReference type="Pfam" id="PF12146">
    <property type="entry name" value="Hydrolase_4"/>
    <property type="match status" value="1"/>
</dbReference>
<dbReference type="OrthoDB" id="5379975at2"/>